<dbReference type="RefSeq" id="WP_035069315.1">
    <property type="nucleotide sequence ID" value="NZ_JMIH01000010.1"/>
</dbReference>
<dbReference type="SUPFAM" id="SSF53335">
    <property type="entry name" value="S-adenosyl-L-methionine-dependent methyltransferases"/>
    <property type="match status" value="1"/>
</dbReference>
<protein>
    <recommendedName>
        <fullName evidence="1">Methyltransferase FkbM domain-containing protein</fullName>
    </recommendedName>
</protein>
<accession>A0A074L018</accession>
<dbReference type="PANTHER" id="PTHR34203:SF15">
    <property type="entry name" value="SLL1173 PROTEIN"/>
    <property type="match status" value="1"/>
</dbReference>
<evidence type="ECO:0000313" key="2">
    <source>
        <dbReference type="EMBL" id="KEO75576.1"/>
    </source>
</evidence>
<reference evidence="2 3" key="1">
    <citation type="submission" date="2014-04" db="EMBL/GenBank/DDBJ databases">
        <title>Characterization and application of a salt tolerant electro-active bacterium.</title>
        <authorList>
            <person name="Yang L."/>
            <person name="Wei S."/>
            <person name="Tay Q.X.M."/>
        </authorList>
    </citation>
    <scope>NUCLEOTIDE SEQUENCE [LARGE SCALE GENOMIC DNA]</scope>
    <source>
        <strain evidence="2 3">LY1</strain>
    </source>
</reference>
<organism evidence="2 3">
    <name type="scientific">Anditalea andensis</name>
    <dbReference type="NCBI Taxonomy" id="1048983"/>
    <lineage>
        <taxon>Bacteria</taxon>
        <taxon>Pseudomonadati</taxon>
        <taxon>Bacteroidota</taxon>
        <taxon>Cytophagia</taxon>
        <taxon>Cytophagales</taxon>
        <taxon>Cytophagaceae</taxon>
        <taxon>Anditalea</taxon>
    </lineage>
</organism>
<feature type="domain" description="Methyltransferase FkbM" evidence="1">
    <location>
        <begin position="36"/>
        <end position="183"/>
    </location>
</feature>
<dbReference type="NCBIfam" id="TIGR01444">
    <property type="entry name" value="fkbM_fam"/>
    <property type="match status" value="1"/>
</dbReference>
<evidence type="ECO:0000313" key="3">
    <source>
        <dbReference type="Proteomes" id="UP000027821"/>
    </source>
</evidence>
<dbReference type="Gene3D" id="3.40.50.150">
    <property type="entry name" value="Vaccinia Virus protein VP39"/>
    <property type="match status" value="1"/>
</dbReference>
<name>A0A074L018_9BACT</name>
<dbReference type="eggNOG" id="COG0030">
    <property type="taxonomic scope" value="Bacteria"/>
</dbReference>
<dbReference type="InterPro" id="IPR052514">
    <property type="entry name" value="SAM-dependent_MTase"/>
</dbReference>
<dbReference type="InterPro" id="IPR006342">
    <property type="entry name" value="FkbM_mtfrase"/>
</dbReference>
<gene>
    <name evidence="2" type="ORF">EL17_00340</name>
</gene>
<sequence>MSLIKRKVLNKMAFWISYVKLIPILRKIDSSSFIIDCGANIGDICALFLTKNASIIAFEPDPMAYKLLVDRFEGNPNITCHNKAVSDEDCTAKLYFHTEQHQNSHSAYTVSSSIVKNKVNINSLNSIEVEAVDLDRYISNLNRWVDILKMDVEGAEIDILEKMIQNKTYQNIGLILVETHETKIPGHHKKVAAIKATIDKLKIKNIKLNWI</sequence>
<dbReference type="InterPro" id="IPR029063">
    <property type="entry name" value="SAM-dependent_MTases_sf"/>
</dbReference>
<dbReference type="OrthoDB" id="9785375at2"/>
<evidence type="ECO:0000259" key="1">
    <source>
        <dbReference type="Pfam" id="PF05050"/>
    </source>
</evidence>
<dbReference type="EMBL" id="JMIH01000010">
    <property type="protein sequence ID" value="KEO75576.1"/>
    <property type="molecule type" value="Genomic_DNA"/>
</dbReference>
<dbReference type="STRING" id="1048983.EL17_00340"/>
<comment type="caution">
    <text evidence="2">The sequence shown here is derived from an EMBL/GenBank/DDBJ whole genome shotgun (WGS) entry which is preliminary data.</text>
</comment>
<dbReference type="PANTHER" id="PTHR34203">
    <property type="entry name" value="METHYLTRANSFERASE, FKBM FAMILY PROTEIN"/>
    <property type="match status" value="1"/>
</dbReference>
<dbReference type="AlphaFoldDB" id="A0A074L018"/>
<dbReference type="Pfam" id="PF05050">
    <property type="entry name" value="Methyltransf_21"/>
    <property type="match status" value="1"/>
</dbReference>
<dbReference type="Proteomes" id="UP000027821">
    <property type="component" value="Unassembled WGS sequence"/>
</dbReference>
<proteinExistence type="predicted"/>
<keyword evidence="3" id="KW-1185">Reference proteome</keyword>